<accession>A0A8J6HTZ1</accession>
<proteinExistence type="predicted"/>
<name>A0A8J6HTZ1_TENMO</name>
<organism evidence="1 2">
    <name type="scientific">Tenebrio molitor</name>
    <name type="common">Yellow mealworm beetle</name>
    <dbReference type="NCBI Taxonomy" id="7067"/>
    <lineage>
        <taxon>Eukaryota</taxon>
        <taxon>Metazoa</taxon>
        <taxon>Ecdysozoa</taxon>
        <taxon>Arthropoda</taxon>
        <taxon>Hexapoda</taxon>
        <taxon>Insecta</taxon>
        <taxon>Pterygota</taxon>
        <taxon>Neoptera</taxon>
        <taxon>Endopterygota</taxon>
        <taxon>Coleoptera</taxon>
        <taxon>Polyphaga</taxon>
        <taxon>Cucujiformia</taxon>
        <taxon>Tenebrionidae</taxon>
        <taxon>Tenebrio</taxon>
    </lineage>
</organism>
<reference evidence="1" key="1">
    <citation type="journal article" date="2020" name="J Insects Food Feed">
        <title>The yellow mealworm (Tenebrio molitor) genome: a resource for the emerging insects as food and feed industry.</title>
        <authorList>
            <person name="Eriksson T."/>
            <person name="Andere A."/>
            <person name="Kelstrup H."/>
            <person name="Emery V."/>
            <person name="Picard C."/>
        </authorList>
    </citation>
    <scope>NUCLEOTIDE SEQUENCE</scope>
    <source>
        <strain evidence="1">Stoneville</strain>
        <tissue evidence="1">Whole head</tissue>
    </source>
</reference>
<protein>
    <submittedName>
        <fullName evidence="1">Uncharacterized protein</fullName>
    </submittedName>
</protein>
<keyword evidence="2" id="KW-1185">Reference proteome</keyword>
<gene>
    <name evidence="1" type="ORF">GEV33_002007</name>
</gene>
<dbReference type="EMBL" id="JABDTM020010797">
    <property type="protein sequence ID" value="KAH0820784.1"/>
    <property type="molecule type" value="Genomic_DNA"/>
</dbReference>
<sequence>MLTEIIRNNDKCKQNGKLRSGVVARSKGRSDWTSGVEEELRQSKACVRNFLRRDVLSSAESFINLALNSQIIPALHHVQFSHFGTFPARPCFLLVEQDVGVRRRRRFATGGDAATLPLQLKLRRDATQHKAVSGRTQAP</sequence>
<comment type="caution">
    <text evidence="1">The sequence shown here is derived from an EMBL/GenBank/DDBJ whole genome shotgun (WGS) entry which is preliminary data.</text>
</comment>
<evidence type="ECO:0000313" key="2">
    <source>
        <dbReference type="Proteomes" id="UP000719412"/>
    </source>
</evidence>
<evidence type="ECO:0000313" key="1">
    <source>
        <dbReference type="EMBL" id="KAH0820784.1"/>
    </source>
</evidence>
<reference evidence="1" key="2">
    <citation type="submission" date="2021-08" db="EMBL/GenBank/DDBJ databases">
        <authorList>
            <person name="Eriksson T."/>
        </authorList>
    </citation>
    <scope>NUCLEOTIDE SEQUENCE</scope>
    <source>
        <strain evidence="1">Stoneville</strain>
        <tissue evidence="1">Whole head</tissue>
    </source>
</reference>
<dbReference type="AlphaFoldDB" id="A0A8J6HTZ1"/>
<dbReference type="Proteomes" id="UP000719412">
    <property type="component" value="Unassembled WGS sequence"/>
</dbReference>